<gene>
    <name evidence="2" type="ORF">HND93_04410</name>
</gene>
<feature type="compositionally biased region" description="Acidic residues" evidence="1">
    <location>
        <begin position="219"/>
        <end position="229"/>
    </location>
</feature>
<keyword evidence="3" id="KW-1185">Reference proteome</keyword>
<sequence length="238" mass="24211">MTPEERTLLTDLFERLRQAETGPRDADAERLIRDSIQAQPGAPYYLAQTVLVQQHALTAAQARIEELERQLRDAAPAPQGGGSFLGGLLGGGRSPWGGGAARPAAPPPQPAPQPQRGPWGAPSGGYGPQGYGVPPYAPAPVAYAPPRGGGFLSGAMQTAAGVAGGMLAASAISSLLHDSPGPFGEALAAEPAHHTADPGAHPTADDPAQDDAGYQEADYQTDDVPDDAGGDSGGDGWI</sequence>
<feature type="region of interest" description="Disordered" evidence="1">
    <location>
        <begin position="75"/>
        <end position="126"/>
    </location>
</feature>
<dbReference type="Proteomes" id="UP000584642">
    <property type="component" value="Unassembled WGS sequence"/>
</dbReference>
<evidence type="ECO:0000256" key="1">
    <source>
        <dbReference type="SAM" id="MobiDB-lite"/>
    </source>
</evidence>
<feature type="region of interest" description="Disordered" evidence="1">
    <location>
        <begin position="175"/>
        <end position="238"/>
    </location>
</feature>
<dbReference type="EMBL" id="JABFDB010000001">
    <property type="protein sequence ID" value="NYZ18944.1"/>
    <property type="molecule type" value="Genomic_DNA"/>
</dbReference>
<feature type="compositionally biased region" description="Gly residues" evidence="1">
    <location>
        <begin position="79"/>
        <end position="100"/>
    </location>
</feature>
<dbReference type="RefSeq" id="WP_180280639.1">
    <property type="nucleotide sequence ID" value="NZ_JABFDB010000001.1"/>
</dbReference>
<feature type="compositionally biased region" description="Pro residues" evidence="1">
    <location>
        <begin position="104"/>
        <end position="115"/>
    </location>
</feature>
<evidence type="ECO:0000313" key="3">
    <source>
        <dbReference type="Proteomes" id="UP000584642"/>
    </source>
</evidence>
<proteinExistence type="predicted"/>
<organism evidence="2 3">
    <name type="scientific">Azospirillum oleiclasticum</name>
    <dbReference type="NCBI Taxonomy" id="2735135"/>
    <lineage>
        <taxon>Bacteria</taxon>
        <taxon>Pseudomonadati</taxon>
        <taxon>Pseudomonadota</taxon>
        <taxon>Alphaproteobacteria</taxon>
        <taxon>Rhodospirillales</taxon>
        <taxon>Azospirillaceae</taxon>
        <taxon>Azospirillum</taxon>
    </lineage>
</organism>
<reference evidence="2 3" key="1">
    <citation type="submission" date="2020-05" db="EMBL/GenBank/DDBJ databases">
        <title>Azospirillum oleiclasticum sp. nov, a nitrogen-fixing and heavy crude oil-emulsifying bacterium isolated from the crude oil of Yumen Oilfield.</title>
        <authorList>
            <person name="Wu D."/>
            <person name="Cai M."/>
            <person name="Zhang X."/>
        </authorList>
    </citation>
    <scope>NUCLEOTIDE SEQUENCE [LARGE SCALE GENOMIC DNA]</scope>
    <source>
        <strain evidence="2 3">ROY-1-1-2</strain>
    </source>
</reference>
<dbReference type="Pfam" id="PF09849">
    <property type="entry name" value="DUF2076"/>
    <property type="match status" value="1"/>
</dbReference>
<accession>A0ABX2T3Q1</accession>
<dbReference type="InterPro" id="IPR018648">
    <property type="entry name" value="DUF2076"/>
</dbReference>
<comment type="caution">
    <text evidence="2">The sequence shown here is derived from an EMBL/GenBank/DDBJ whole genome shotgun (WGS) entry which is preliminary data.</text>
</comment>
<evidence type="ECO:0000313" key="2">
    <source>
        <dbReference type="EMBL" id="NYZ18944.1"/>
    </source>
</evidence>
<protein>
    <submittedName>
        <fullName evidence="2">DUF2076 domain-containing protein</fullName>
    </submittedName>
</protein>
<name>A0ABX2T3Q1_9PROT</name>